<name>A0A317CPN6_9GAMM</name>
<protein>
    <recommendedName>
        <fullName evidence="4">PepSY domain-containing protein</fullName>
    </recommendedName>
</protein>
<sequence length="110" mass="11989">MKIFKTVKVVATATVVAAALNMTGFTYAVSSTAAHGIKDFKIAAHNGKVSKAQVAVAVRRGYKGVVPRITPKPSPMYPNCYNARFMYKGELKRVTFNCSKGNTELTMLTR</sequence>
<gene>
    <name evidence="2" type="ORF">DKW60_03350</name>
</gene>
<evidence type="ECO:0000313" key="2">
    <source>
        <dbReference type="EMBL" id="PWR00188.1"/>
    </source>
</evidence>
<evidence type="ECO:0000313" key="3">
    <source>
        <dbReference type="Proteomes" id="UP000245539"/>
    </source>
</evidence>
<reference evidence="2 3" key="1">
    <citation type="submission" date="2018-05" db="EMBL/GenBank/DDBJ databases">
        <title>Leucothrix arctica sp. nov., isolated from Arctic seawater.</title>
        <authorList>
            <person name="Choi A."/>
            <person name="Baek K."/>
        </authorList>
    </citation>
    <scope>NUCLEOTIDE SEQUENCE [LARGE SCALE GENOMIC DNA]</scope>
    <source>
        <strain evidence="2 3">JCM 18388</strain>
    </source>
</reference>
<dbReference type="Proteomes" id="UP000245539">
    <property type="component" value="Unassembled WGS sequence"/>
</dbReference>
<dbReference type="AlphaFoldDB" id="A0A317CPN6"/>
<keyword evidence="3" id="KW-1185">Reference proteome</keyword>
<dbReference type="OrthoDB" id="5625813at2"/>
<evidence type="ECO:0000256" key="1">
    <source>
        <dbReference type="SAM" id="SignalP"/>
    </source>
</evidence>
<feature type="chain" id="PRO_5016396212" description="PepSY domain-containing protein" evidence="1">
    <location>
        <begin position="29"/>
        <end position="110"/>
    </location>
</feature>
<feature type="signal peptide" evidence="1">
    <location>
        <begin position="1"/>
        <end position="28"/>
    </location>
</feature>
<comment type="caution">
    <text evidence="2">The sequence shown here is derived from an EMBL/GenBank/DDBJ whole genome shotgun (WGS) entry which is preliminary data.</text>
</comment>
<evidence type="ECO:0008006" key="4">
    <source>
        <dbReference type="Google" id="ProtNLM"/>
    </source>
</evidence>
<accession>A0A317CPN6</accession>
<keyword evidence="1" id="KW-0732">Signal</keyword>
<dbReference type="RefSeq" id="WP_109836242.1">
    <property type="nucleotide sequence ID" value="NZ_QGKM01000005.1"/>
</dbReference>
<dbReference type="EMBL" id="QGKM01000005">
    <property type="protein sequence ID" value="PWR00188.1"/>
    <property type="molecule type" value="Genomic_DNA"/>
</dbReference>
<organism evidence="2 3">
    <name type="scientific">Leucothrix pacifica</name>
    <dbReference type="NCBI Taxonomy" id="1247513"/>
    <lineage>
        <taxon>Bacteria</taxon>
        <taxon>Pseudomonadati</taxon>
        <taxon>Pseudomonadota</taxon>
        <taxon>Gammaproteobacteria</taxon>
        <taxon>Thiotrichales</taxon>
        <taxon>Thiotrichaceae</taxon>
        <taxon>Leucothrix</taxon>
    </lineage>
</organism>
<proteinExistence type="predicted"/>